<comment type="caution">
    <text evidence="4">The sequence shown here is derived from an EMBL/GenBank/DDBJ whole genome shotgun (WGS) entry which is preliminary data.</text>
</comment>
<dbReference type="AlphaFoldDB" id="A0A366I5U9"/>
<dbReference type="Gene3D" id="3.40.190.10">
    <property type="entry name" value="Periplasmic binding protein-like II"/>
    <property type="match status" value="2"/>
</dbReference>
<proteinExistence type="inferred from homology"/>
<gene>
    <name evidence="4" type="ORF">DES36_10980</name>
</gene>
<comment type="subcellular location">
    <subcellularLocation>
        <location evidence="1">Periplasm</location>
    </subcellularLocation>
</comment>
<dbReference type="GO" id="GO:0042597">
    <property type="term" value="C:periplasmic space"/>
    <property type="evidence" value="ECO:0007669"/>
    <property type="project" value="UniProtKB-SubCell"/>
</dbReference>
<dbReference type="PANTHER" id="PTHR30024">
    <property type="entry name" value="ALIPHATIC SULFONATES-BINDING PROTEIN-RELATED"/>
    <property type="match status" value="1"/>
</dbReference>
<dbReference type="RefSeq" id="WP_113920732.1">
    <property type="nucleotide sequence ID" value="NZ_QNRX01000009.1"/>
</dbReference>
<accession>A0A366I5U9</accession>
<dbReference type="SUPFAM" id="SSF53850">
    <property type="entry name" value="Periplasmic binding protein-like II"/>
    <property type="match status" value="1"/>
</dbReference>
<dbReference type="EMBL" id="QNRX01000009">
    <property type="protein sequence ID" value="RBP63861.1"/>
    <property type="molecule type" value="Genomic_DNA"/>
</dbReference>
<protein>
    <submittedName>
        <fullName evidence="4">NitT/TauT family transport system substrate-binding protein</fullName>
    </submittedName>
</protein>
<organism evidence="4 5">
    <name type="scientific">Alkalibaculum bacchi</name>
    <dbReference type="NCBI Taxonomy" id="645887"/>
    <lineage>
        <taxon>Bacteria</taxon>
        <taxon>Bacillati</taxon>
        <taxon>Bacillota</taxon>
        <taxon>Clostridia</taxon>
        <taxon>Eubacteriales</taxon>
        <taxon>Eubacteriaceae</taxon>
        <taxon>Alkalibaculum</taxon>
    </lineage>
</organism>
<keyword evidence="3" id="KW-0732">Signal</keyword>
<evidence type="ECO:0000256" key="2">
    <source>
        <dbReference type="ARBA" id="ARBA00010742"/>
    </source>
</evidence>
<dbReference type="Proteomes" id="UP000253490">
    <property type="component" value="Unassembled WGS sequence"/>
</dbReference>
<dbReference type="PROSITE" id="PS51257">
    <property type="entry name" value="PROKAR_LIPOPROTEIN"/>
    <property type="match status" value="1"/>
</dbReference>
<dbReference type="OrthoDB" id="9802202at2"/>
<dbReference type="PANTHER" id="PTHR30024:SF47">
    <property type="entry name" value="TAURINE-BINDING PERIPLASMIC PROTEIN"/>
    <property type="match status" value="1"/>
</dbReference>
<dbReference type="Pfam" id="PF13379">
    <property type="entry name" value="NMT1_2"/>
    <property type="match status" value="1"/>
</dbReference>
<evidence type="ECO:0000256" key="1">
    <source>
        <dbReference type="ARBA" id="ARBA00004418"/>
    </source>
</evidence>
<comment type="similarity">
    <text evidence="2">Belongs to the bacterial solute-binding protein SsuA/TauA family.</text>
</comment>
<evidence type="ECO:0000256" key="3">
    <source>
        <dbReference type="ARBA" id="ARBA00022729"/>
    </source>
</evidence>
<name>A0A366I5U9_9FIRM</name>
<keyword evidence="5" id="KW-1185">Reference proteome</keyword>
<sequence length="334" mass="36680">MKKSRLLIAPLLIITLLLFSFAGCQKQELKTIKVAEVTHSIFYAPLYAAISQGFFEEEGLQLEVTNSQGADKVLTAVISGDADIGFCGPEASVYVYNQGKEDYAISFAQLTKRDGSFIVAREPDPDFTFEKLKGKHVLGGRKGGMPLMSLEWVLKENGVDPVKDMNMDTSIQFAALAGAFKGGTGDYVSLFEPTALALEKEGVGYVVASLGLASGEVPYTCFNATKSFMAENPNEIQGFTNAIYKGQLWVQEHSYTEIAEAIIEFFPDTEMDDLIAVVKRYKDQDSWNNTPILSEHSFDHLQNILDSAGELDARAPYSDLVNTSFAEKAVETIK</sequence>
<evidence type="ECO:0000313" key="5">
    <source>
        <dbReference type="Proteomes" id="UP000253490"/>
    </source>
</evidence>
<evidence type="ECO:0000313" key="4">
    <source>
        <dbReference type="EMBL" id="RBP63861.1"/>
    </source>
</evidence>
<reference evidence="4 5" key="1">
    <citation type="submission" date="2018-06" db="EMBL/GenBank/DDBJ databases">
        <title>Genomic Encyclopedia of Type Strains, Phase IV (KMG-IV): sequencing the most valuable type-strain genomes for metagenomic binning, comparative biology and taxonomic classification.</title>
        <authorList>
            <person name="Goeker M."/>
        </authorList>
    </citation>
    <scope>NUCLEOTIDE SEQUENCE [LARGE SCALE GENOMIC DNA]</scope>
    <source>
        <strain evidence="4 5">DSM 22112</strain>
    </source>
</reference>